<organism evidence="1 2">
    <name type="scientific">Rotaria magnacalcarata</name>
    <dbReference type="NCBI Taxonomy" id="392030"/>
    <lineage>
        <taxon>Eukaryota</taxon>
        <taxon>Metazoa</taxon>
        <taxon>Spiralia</taxon>
        <taxon>Gnathifera</taxon>
        <taxon>Rotifera</taxon>
        <taxon>Eurotatoria</taxon>
        <taxon>Bdelloidea</taxon>
        <taxon>Philodinida</taxon>
        <taxon>Philodinidae</taxon>
        <taxon>Rotaria</taxon>
    </lineage>
</organism>
<accession>A0A8S2YSF8</accession>
<evidence type="ECO:0000313" key="2">
    <source>
        <dbReference type="Proteomes" id="UP000676336"/>
    </source>
</evidence>
<dbReference type="EMBL" id="CAJOBI010100221">
    <property type="protein sequence ID" value="CAF4584166.1"/>
    <property type="molecule type" value="Genomic_DNA"/>
</dbReference>
<gene>
    <name evidence="1" type="ORF">SMN809_LOCUS38401</name>
</gene>
<proteinExistence type="predicted"/>
<reference evidence="1" key="1">
    <citation type="submission" date="2021-02" db="EMBL/GenBank/DDBJ databases">
        <authorList>
            <person name="Nowell W R."/>
        </authorList>
    </citation>
    <scope>NUCLEOTIDE SEQUENCE</scope>
</reference>
<dbReference type="AlphaFoldDB" id="A0A8S2YSF8"/>
<comment type="caution">
    <text evidence="1">The sequence shown here is derived from an EMBL/GenBank/DDBJ whole genome shotgun (WGS) entry which is preliminary data.</text>
</comment>
<dbReference type="Proteomes" id="UP000676336">
    <property type="component" value="Unassembled WGS sequence"/>
</dbReference>
<feature type="non-terminal residue" evidence="1">
    <location>
        <position position="1"/>
    </location>
</feature>
<protein>
    <submittedName>
        <fullName evidence="1">Uncharacterized protein</fullName>
    </submittedName>
</protein>
<name>A0A8S2YSF8_9BILA</name>
<evidence type="ECO:0000313" key="1">
    <source>
        <dbReference type="EMBL" id="CAF4584166.1"/>
    </source>
</evidence>
<sequence length="52" mass="5943">EMLDQSWEIYASNLSSLDDSIDGLWSYLEKLMTQLNVQLSDKATVAIAYDTR</sequence>